<organism evidence="5 6">
    <name type="scientific">Acidihalobacter ferrooxydans</name>
    <dbReference type="NCBI Taxonomy" id="1765967"/>
    <lineage>
        <taxon>Bacteria</taxon>
        <taxon>Pseudomonadati</taxon>
        <taxon>Pseudomonadota</taxon>
        <taxon>Gammaproteobacteria</taxon>
        <taxon>Chromatiales</taxon>
        <taxon>Ectothiorhodospiraceae</taxon>
        <taxon>Acidihalobacter</taxon>
    </lineage>
</organism>
<reference evidence="5 6" key="1">
    <citation type="submission" date="2017-01" db="EMBL/GenBank/DDBJ databases">
        <title>Draft sequence of Acidihalobacter ferrooxidans strain DSM 14175 (strain V8).</title>
        <authorList>
            <person name="Khaleque H.N."/>
            <person name="Ramsay J.P."/>
            <person name="Murphy R.J.T."/>
            <person name="Kaksonen A.H."/>
            <person name="Boxall N.J."/>
            <person name="Watkin E.L.J."/>
        </authorList>
    </citation>
    <scope>NUCLEOTIDE SEQUENCE [LARGE SCALE GENOMIC DNA]</scope>
    <source>
        <strain evidence="5 6">V8</strain>
    </source>
</reference>
<dbReference type="InterPro" id="IPR001876">
    <property type="entry name" value="Znf_RanBP2"/>
</dbReference>
<dbReference type="RefSeq" id="WP_076837652.1">
    <property type="nucleotide sequence ID" value="NZ_CP019434.1"/>
</dbReference>
<dbReference type="Pfam" id="PF09413">
    <property type="entry name" value="DUF2007"/>
    <property type="match status" value="1"/>
</dbReference>
<keyword evidence="2" id="KW-0863">Zinc-finger</keyword>
<dbReference type="InterPro" id="IPR036443">
    <property type="entry name" value="Znf_RanBP2_sf"/>
</dbReference>
<dbReference type="GO" id="GO:0008270">
    <property type="term" value="F:zinc ion binding"/>
    <property type="evidence" value="ECO:0007669"/>
    <property type="project" value="UniProtKB-KW"/>
</dbReference>
<accession>A0A1P8UJM4</accession>
<evidence type="ECO:0000256" key="2">
    <source>
        <dbReference type="ARBA" id="ARBA00022771"/>
    </source>
</evidence>
<evidence type="ECO:0000313" key="6">
    <source>
        <dbReference type="Proteomes" id="UP000243807"/>
    </source>
</evidence>
<keyword evidence="6" id="KW-1185">Reference proteome</keyword>
<dbReference type="KEGG" id="afy:BW247_13775"/>
<name>A0A1P8UJM4_9GAMM</name>
<dbReference type="EMBL" id="CP019434">
    <property type="protein sequence ID" value="APZ44029.1"/>
    <property type="molecule type" value="Genomic_DNA"/>
</dbReference>
<dbReference type="STRING" id="1765967.BW247_13775"/>
<gene>
    <name evidence="5" type="ORF">BW247_13775</name>
</gene>
<dbReference type="Gene3D" id="4.10.1060.10">
    <property type="entry name" value="Zinc finger, RanBP2-type"/>
    <property type="match status" value="1"/>
</dbReference>
<dbReference type="Proteomes" id="UP000243807">
    <property type="component" value="Chromosome"/>
</dbReference>
<protein>
    <recommendedName>
        <fullName evidence="4">RanBP2-type domain-containing protein</fullName>
    </recommendedName>
</protein>
<dbReference type="OrthoDB" id="9814654at2"/>
<feature type="domain" description="RanBP2-type" evidence="4">
    <location>
        <begin position="73"/>
        <end position="103"/>
    </location>
</feature>
<dbReference type="InterPro" id="IPR018551">
    <property type="entry name" value="DUF2007"/>
</dbReference>
<dbReference type="PROSITE" id="PS01358">
    <property type="entry name" value="ZF_RANBP2_1"/>
    <property type="match status" value="1"/>
</dbReference>
<proteinExistence type="predicted"/>
<evidence type="ECO:0000313" key="5">
    <source>
        <dbReference type="EMBL" id="APZ44029.1"/>
    </source>
</evidence>
<dbReference type="AlphaFoldDB" id="A0A1P8UJM4"/>
<keyword evidence="1" id="KW-0479">Metal-binding</keyword>
<sequence length="105" mass="11614">MKKVYAAPDSLSAGHVRNLLQQAGIDARLRNQYLTGGVGDLPVNECWPEVWVDDSDELRALSLLAELKAQTARPGPDWVCPQCGEVNEGQFSECWRCGAQRKSLE</sequence>
<evidence type="ECO:0000259" key="4">
    <source>
        <dbReference type="PROSITE" id="PS50199"/>
    </source>
</evidence>
<evidence type="ECO:0000256" key="3">
    <source>
        <dbReference type="ARBA" id="ARBA00022833"/>
    </source>
</evidence>
<dbReference type="PROSITE" id="PS50199">
    <property type="entry name" value="ZF_RANBP2_2"/>
    <property type="match status" value="1"/>
</dbReference>
<dbReference type="SUPFAM" id="SSF90209">
    <property type="entry name" value="Ran binding protein zinc finger-like"/>
    <property type="match status" value="1"/>
</dbReference>
<evidence type="ECO:0000256" key="1">
    <source>
        <dbReference type="ARBA" id="ARBA00022723"/>
    </source>
</evidence>
<keyword evidence="3" id="KW-0862">Zinc</keyword>